<dbReference type="GO" id="GO:0005634">
    <property type="term" value="C:nucleus"/>
    <property type="evidence" value="ECO:0007669"/>
    <property type="project" value="UniProtKB-SubCell"/>
</dbReference>
<feature type="region of interest" description="Disordered" evidence="3">
    <location>
        <begin position="277"/>
        <end position="467"/>
    </location>
</feature>
<dbReference type="SUPFAM" id="SSF54160">
    <property type="entry name" value="Chromo domain-like"/>
    <property type="match status" value="1"/>
</dbReference>
<name>A0AAX4JZN6_9TREE</name>
<feature type="compositionally biased region" description="Polar residues" evidence="3">
    <location>
        <begin position="24"/>
        <end position="56"/>
    </location>
</feature>
<dbReference type="PROSITE" id="PS50013">
    <property type="entry name" value="CHROMO_2"/>
    <property type="match status" value="1"/>
</dbReference>
<dbReference type="PROSITE" id="PS00598">
    <property type="entry name" value="CHROMO_1"/>
    <property type="match status" value="1"/>
</dbReference>
<evidence type="ECO:0000256" key="1">
    <source>
        <dbReference type="ARBA" id="ARBA00004123"/>
    </source>
</evidence>
<feature type="region of interest" description="Disordered" evidence="3">
    <location>
        <begin position="1"/>
        <end position="112"/>
    </location>
</feature>
<feature type="compositionally biased region" description="Basic residues" evidence="3">
    <location>
        <begin position="434"/>
        <end position="448"/>
    </location>
</feature>
<feature type="compositionally biased region" description="Low complexity" evidence="3">
    <location>
        <begin position="1"/>
        <end position="23"/>
    </location>
</feature>
<keyword evidence="2" id="KW-0539">Nucleus</keyword>
<dbReference type="InterPro" id="IPR013083">
    <property type="entry name" value="Znf_RING/FYVE/PHD"/>
</dbReference>
<dbReference type="Pfam" id="PF00385">
    <property type="entry name" value="Chromo"/>
    <property type="match status" value="1"/>
</dbReference>
<feature type="compositionally biased region" description="Polar residues" evidence="3">
    <location>
        <begin position="865"/>
        <end position="877"/>
    </location>
</feature>
<feature type="compositionally biased region" description="Polar residues" evidence="3">
    <location>
        <begin position="70"/>
        <end position="96"/>
    </location>
</feature>
<dbReference type="Proteomes" id="UP001355207">
    <property type="component" value="Chromosome 6"/>
</dbReference>
<dbReference type="Gene3D" id="3.30.40.10">
    <property type="entry name" value="Zinc/RING finger domain, C3HC4 (zinc finger)"/>
    <property type="match status" value="1"/>
</dbReference>
<dbReference type="InterPro" id="IPR023780">
    <property type="entry name" value="Chromo_domain"/>
</dbReference>
<protein>
    <recommendedName>
        <fullName evidence="4">Chromo domain-containing protein</fullName>
    </recommendedName>
</protein>
<dbReference type="GO" id="GO:0006338">
    <property type="term" value="P:chromatin remodeling"/>
    <property type="evidence" value="ECO:0007669"/>
    <property type="project" value="UniProtKB-ARBA"/>
</dbReference>
<feature type="compositionally biased region" description="Acidic residues" evidence="3">
    <location>
        <begin position="284"/>
        <end position="296"/>
    </location>
</feature>
<dbReference type="SMART" id="SM00298">
    <property type="entry name" value="CHROMO"/>
    <property type="match status" value="1"/>
</dbReference>
<dbReference type="InterPro" id="IPR011011">
    <property type="entry name" value="Znf_FYVE_PHD"/>
</dbReference>
<organism evidence="5 6">
    <name type="scientific">Kwoniella dendrophila CBS 6074</name>
    <dbReference type="NCBI Taxonomy" id="1295534"/>
    <lineage>
        <taxon>Eukaryota</taxon>
        <taxon>Fungi</taxon>
        <taxon>Dikarya</taxon>
        <taxon>Basidiomycota</taxon>
        <taxon>Agaricomycotina</taxon>
        <taxon>Tremellomycetes</taxon>
        <taxon>Tremellales</taxon>
        <taxon>Cryptococcaceae</taxon>
        <taxon>Kwoniella</taxon>
    </lineage>
</organism>
<sequence>MSSLLPFFSTSPTVSTSTLPTSPNTLKATRRQSIPTPSTGEMNGQLPTPLPSSTYSHSRDMESEAGPSTLFPSSSQPLPSNSHYINDTPSIPSTYRSSRENKTPTPQPTSSITKELFRISNLVMKLDNDRVQSVKENDRRLDAIEETIDRRLNSIGDILSGFVDKERSSRIDLKGLVEGLNVRLETLERVCRSISRSQSALEYPTLNGNGSGNYTTHIDGFHNDTLDINSIDNNNADYLDTQNQLPYLERGINPQDIMQPPIQTSSGMRKKVAAVITRSHDNNDSNEEGYGMDDLNEAGYGEAPKSTSKHATRSKRTIEIQPERTPSSSSTDVHDFEENQENEEESINTSPQTARKSPFPSQPPASISSTQSKKRGRPKGSKNRVKPASVSDQFKISEDNQAQDNSDDVDVDLDDRPERAETESSFEPEEESPKKRKKGNATRRGRKSLKSELETEQKMEREKAKYDRTKYTQNGTVRIRKFKGQVRLAVKCLGPSDGRAVTEATWPNKGPNTAKGRLEEIVCDICKGRCHWSCAGLPEDKDMTQETWMCPDCEYKTTVEEIPAILIDVVQQLKCIRYNCILREKRALEAEEGAEERYFVEKVVGRRAIARDPETKKRIFQYLVKWDGYELDECTWEPLANLEHQSERLLSKYEEAAKRTRSNLKMRVCILPEARKCWDENTGDQIFNEKKGKFDEGSDETEEDGEDQTDDQDVIEHKNIQELPEQPSFEDIDQIPDVTMDVQESSEQENSTSITEETEESVNMESGNQVETAGDDEVTPSEDLQEGAITDKSNNTNTEFEEHDENDIFNAQERNQCSEDDQNLDELEDEEEQLKAEVDEDDAVAVARASDSSIDDNIESGGGSSTEKQSTQNQVTEEATDVTKEADTQQNKNSHPTELLNEPPKEKKSLFHIRLF</sequence>
<accession>A0AAX4JZN6</accession>
<dbReference type="InterPro" id="IPR000953">
    <property type="entry name" value="Chromo/chromo_shadow_dom"/>
</dbReference>
<feature type="compositionally biased region" description="Basic and acidic residues" evidence="3">
    <location>
        <begin position="449"/>
        <end position="467"/>
    </location>
</feature>
<evidence type="ECO:0000256" key="2">
    <source>
        <dbReference type="ARBA" id="ARBA00023242"/>
    </source>
</evidence>
<dbReference type="RefSeq" id="XP_066076813.1">
    <property type="nucleotide sequence ID" value="XM_066220716.1"/>
</dbReference>
<dbReference type="InterPro" id="IPR016197">
    <property type="entry name" value="Chromo-like_dom_sf"/>
</dbReference>
<gene>
    <name evidence="5" type="ORF">L201_004982</name>
</gene>
<feature type="region of interest" description="Disordered" evidence="3">
    <location>
        <begin position="688"/>
        <end position="712"/>
    </location>
</feature>
<evidence type="ECO:0000313" key="6">
    <source>
        <dbReference type="Proteomes" id="UP001355207"/>
    </source>
</evidence>
<reference evidence="5 6" key="1">
    <citation type="submission" date="2024-01" db="EMBL/GenBank/DDBJ databases">
        <title>Comparative genomics of Cryptococcus and Kwoniella reveals pathogenesis evolution and contrasting modes of karyotype evolution via chromosome fusion or intercentromeric recombination.</title>
        <authorList>
            <person name="Coelho M.A."/>
            <person name="David-Palma M."/>
            <person name="Shea T."/>
            <person name="Bowers K."/>
            <person name="McGinley-Smith S."/>
            <person name="Mohammad A.W."/>
            <person name="Gnirke A."/>
            <person name="Yurkov A.M."/>
            <person name="Nowrousian M."/>
            <person name="Sun S."/>
            <person name="Cuomo C.A."/>
            <person name="Heitman J."/>
        </authorList>
    </citation>
    <scope>NUCLEOTIDE SEQUENCE [LARGE SCALE GENOMIC DNA]</scope>
    <source>
        <strain evidence="5 6">CBS 6074</strain>
    </source>
</reference>
<dbReference type="Gene3D" id="2.40.50.40">
    <property type="match status" value="1"/>
</dbReference>
<dbReference type="CDD" id="cd15489">
    <property type="entry name" value="PHD_SF"/>
    <property type="match status" value="1"/>
</dbReference>
<dbReference type="AlphaFoldDB" id="A0AAX4JZN6"/>
<feature type="region of interest" description="Disordered" evidence="3">
    <location>
        <begin position="741"/>
        <end position="916"/>
    </location>
</feature>
<keyword evidence="6" id="KW-1185">Reference proteome</keyword>
<evidence type="ECO:0000313" key="5">
    <source>
        <dbReference type="EMBL" id="WWC90050.1"/>
    </source>
</evidence>
<feature type="compositionally biased region" description="Acidic residues" evidence="3">
    <location>
        <begin position="773"/>
        <end position="785"/>
    </location>
</feature>
<dbReference type="EMBL" id="CP144103">
    <property type="protein sequence ID" value="WWC90050.1"/>
    <property type="molecule type" value="Genomic_DNA"/>
</dbReference>
<feature type="compositionally biased region" description="Acidic residues" evidence="3">
    <location>
        <begin position="697"/>
        <end position="712"/>
    </location>
</feature>
<dbReference type="SUPFAM" id="SSF57903">
    <property type="entry name" value="FYVE/PHD zinc finger"/>
    <property type="match status" value="1"/>
</dbReference>
<comment type="subcellular location">
    <subcellularLocation>
        <location evidence="1">Nucleus</location>
    </subcellularLocation>
</comment>
<proteinExistence type="predicted"/>
<evidence type="ECO:0000256" key="3">
    <source>
        <dbReference type="SAM" id="MobiDB-lite"/>
    </source>
</evidence>
<feature type="compositionally biased region" description="Acidic residues" evidence="3">
    <location>
        <begin position="818"/>
        <end position="843"/>
    </location>
</feature>
<feature type="compositionally biased region" description="Basic residues" evidence="3">
    <location>
        <begin position="372"/>
        <end position="385"/>
    </location>
</feature>
<evidence type="ECO:0000259" key="4">
    <source>
        <dbReference type="PROSITE" id="PS50013"/>
    </source>
</evidence>
<dbReference type="InterPro" id="IPR023779">
    <property type="entry name" value="Chromodomain_CS"/>
</dbReference>
<dbReference type="GeneID" id="91095652"/>
<feature type="domain" description="Chromo" evidence="4">
    <location>
        <begin position="598"/>
        <end position="665"/>
    </location>
</feature>